<dbReference type="EMBL" id="VDUY01000001">
    <property type="protein sequence ID" value="TXL68436.1"/>
    <property type="molecule type" value="Genomic_DNA"/>
</dbReference>
<keyword evidence="1" id="KW-0645">Protease</keyword>
<keyword evidence="6" id="KW-1185">Reference proteome</keyword>
<reference evidence="5 6" key="1">
    <citation type="submission" date="2019-06" db="EMBL/GenBank/DDBJ databases">
        <title>Quisquiliibacterium sp. nov., isolated from a maize field.</title>
        <authorList>
            <person name="Lin S.-Y."/>
            <person name="Tsai C.-F."/>
            <person name="Young C.-C."/>
        </authorList>
    </citation>
    <scope>NUCLEOTIDE SEQUENCE [LARGE SCALE GENOMIC DNA]</scope>
    <source>
        <strain evidence="5 6">CC-CFT501</strain>
    </source>
</reference>
<dbReference type="GO" id="GO:0006508">
    <property type="term" value="P:proteolysis"/>
    <property type="evidence" value="ECO:0007669"/>
    <property type="project" value="UniProtKB-KW"/>
</dbReference>
<dbReference type="RefSeq" id="WP_147702577.1">
    <property type="nucleotide sequence ID" value="NZ_VDUY01000001.1"/>
</dbReference>
<dbReference type="Gene3D" id="3.40.630.10">
    <property type="entry name" value="Zn peptidases"/>
    <property type="match status" value="1"/>
</dbReference>
<dbReference type="AlphaFoldDB" id="A0A5C8P441"/>
<evidence type="ECO:0000256" key="3">
    <source>
        <dbReference type="ARBA" id="ARBA00022801"/>
    </source>
</evidence>
<name>A0A5C8P441_9BURK</name>
<evidence type="ECO:0000259" key="4">
    <source>
        <dbReference type="Pfam" id="PF07687"/>
    </source>
</evidence>
<keyword evidence="2" id="KW-0479">Metal-binding</keyword>
<dbReference type="PANTHER" id="PTHR43270">
    <property type="entry name" value="BETA-ALA-HIS DIPEPTIDASE"/>
    <property type="match status" value="1"/>
</dbReference>
<dbReference type="GO" id="GO:0046872">
    <property type="term" value="F:metal ion binding"/>
    <property type="evidence" value="ECO:0007669"/>
    <property type="project" value="UniProtKB-KW"/>
</dbReference>
<evidence type="ECO:0000313" key="6">
    <source>
        <dbReference type="Proteomes" id="UP000321548"/>
    </source>
</evidence>
<evidence type="ECO:0000313" key="5">
    <source>
        <dbReference type="EMBL" id="TXL68436.1"/>
    </source>
</evidence>
<gene>
    <name evidence="5" type="ORF">FHP08_01765</name>
</gene>
<dbReference type="SUPFAM" id="SSF53187">
    <property type="entry name" value="Zn-dependent exopeptidases"/>
    <property type="match status" value="1"/>
</dbReference>
<dbReference type="InterPro" id="IPR002933">
    <property type="entry name" value="Peptidase_M20"/>
</dbReference>
<keyword evidence="3 5" id="KW-0378">Hydrolase</keyword>
<evidence type="ECO:0000256" key="1">
    <source>
        <dbReference type="ARBA" id="ARBA00022670"/>
    </source>
</evidence>
<sequence length="501" mass="53192">MNLAEVRALLDARWEDDLVPRLVDYVRVPAKSPMFDAGWAARGELGSVLDEARRWAGGLGIAGLALEIVALPGRTPCLLFDAPATGGLGNERTVLFYGHLDKQPEMAGWREGFGPYVPVIENGRLYGRGAADDGYAVYAALSVLQGLDAQGIARPRCVGLIETSEESGSPDLPAYLEALAPRFGDVQLVCALDSGCGNYEQLWVTSSLRGLAGGTLTVEILRHGVHSGAASGLVPSSFRIARQLLSRLDDPATGRVLLPELHAGIPAERLEQARQAGAILGDAVWQQFPWASCEHLPQPKVEGLDAAARLRAQAATHAAPGHLQAQPTTTDPVEGLLNRTWRPALSVTGAADLPLPRDAGNVLRPRTTLKLSMRLPPTVDAELATAAMKTALERDPPYGAVVRFEPDHAASGWSAAPTAPWLARALEDASQSAFGRPVAWIGEGGTIPFMAMLGERFPKAQFVVTGVLGPQSNAHGPDEFLHIGYAKKLSVAVASLLTAVR</sequence>
<dbReference type="Pfam" id="PF01546">
    <property type="entry name" value="Peptidase_M20"/>
    <property type="match status" value="1"/>
</dbReference>
<proteinExistence type="predicted"/>
<comment type="caution">
    <text evidence="5">The sequence shown here is derived from an EMBL/GenBank/DDBJ whole genome shotgun (WGS) entry which is preliminary data.</text>
</comment>
<protein>
    <submittedName>
        <fullName evidence="5">M20/M25/M40 family metallo-hydrolase</fullName>
    </submittedName>
</protein>
<dbReference type="InterPro" id="IPR051458">
    <property type="entry name" value="Cyt/Met_Dipeptidase"/>
</dbReference>
<dbReference type="Gene3D" id="3.30.70.360">
    <property type="match status" value="1"/>
</dbReference>
<dbReference type="GO" id="GO:0008233">
    <property type="term" value="F:peptidase activity"/>
    <property type="evidence" value="ECO:0007669"/>
    <property type="project" value="UniProtKB-KW"/>
</dbReference>
<feature type="domain" description="Peptidase M20 dimerisation" evidence="4">
    <location>
        <begin position="207"/>
        <end position="396"/>
    </location>
</feature>
<dbReference type="InterPro" id="IPR011650">
    <property type="entry name" value="Peptidase_M20_dimer"/>
</dbReference>
<dbReference type="PANTHER" id="PTHR43270:SF4">
    <property type="entry name" value="CARNOSINE DIPEPTIDASE 2, ISOFORM A"/>
    <property type="match status" value="1"/>
</dbReference>
<evidence type="ECO:0000256" key="2">
    <source>
        <dbReference type="ARBA" id="ARBA00022723"/>
    </source>
</evidence>
<dbReference type="Pfam" id="PF07687">
    <property type="entry name" value="M20_dimer"/>
    <property type="match status" value="1"/>
</dbReference>
<accession>A0A5C8P441</accession>
<dbReference type="OrthoDB" id="9761532at2"/>
<dbReference type="Proteomes" id="UP000321548">
    <property type="component" value="Unassembled WGS sequence"/>
</dbReference>
<organism evidence="5 6">
    <name type="scientific">Zeimonas arvi</name>
    <dbReference type="NCBI Taxonomy" id="2498847"/>
    <lineage>
        <taxon>Bacteria</taxon>
        <taxon>Pseudomonadati</taxon>
        <taxon>Pseudomonadota</taxon>
        <taxon>Betaproteobacteria</taxon>
        <taxon>Burkholderiales</taxon>
        <taxon>Burkholderiaceae</taxon>
        <taxon>Zeimonas</taxon>
    </lineage>
</organism>